<keyword evidence="1" id="KW-0732">Signal</keyword>
<dbReference type="Pfam" id="PF03781">
    <property type="entry name" value="FGE-sulfatase"/>
    <property type="match status" value="2"/>
</dbReference>
<dbReference type="Gene3D" id="3.90.1580.10">
    <property type="entry name" value="paralog of FGE (formylglycine-generating enzyme)"/>
    <property type="match status" value="2"/>
</dbReference>
<dbReference type="SUPFAM" id="SSF56436">
    <property type="entry name" value="C-type lectin-like"/>
    <property type="match status" value="1"/>
</dbReference>
<dbReference type="InterPro" id="IPR005532">
    <property type="entry name" value="SUMF_dom"/>
</dbReference>
<evidence type="ECO:0000313" key="4">
    <source>
        <dbReference type="Proteomes" id="UP001597201"/>
    </source>
</evidence>
<keyword evidence="3" id="KW-0449">Lipoprotein</keyword>
<reference evidence="4" key="1">
    <citation type="journal article" date="2019" name="Int. J. Syst. Evol. Microbiol.">
        <title>The Global Catalogue of Microorganisms (GCM) 10K type strain sequencing project: providing services to taxonomists for standard genome sequencing and annotation.</title>
        <authorList>
            <consortium name="The Broad Institute Genomics Platform"/>
            <consortium name="The Broad Institute Genome Sequencing Center for Infectious Disease"/>
            <person name="Wu L."/>
            <person name="Ma J."/>
        </authorList>
    </citation>
    <scope>NUCLEOTIDE SEQUENCE [LARGE SCALE GENOMIC DNA]</scope>
    <source>
        <strain evidence="4">CCUG 61485</strain>
    </source>
</reference>
<dbReference type="EMBL" id="JBHTMY010000003">
    <property type="protein sequence ID" value="MFD1315544.1"/>
    <property type="molecule type" value="Genomic_DNA"/>
</dbReference>
<evidence type="ECO:0000313" key="3">
    <source>
        <dbReference type="EMBL" id="MFD1315544.1"/>
    </source>
</evidence>
<organism evidence="3 4">
    <name type="scientific">Namhaeicola litoreus</name>
    <dbReference type="NCBI Taxonomy" id="1052145"/>
    <lineage>
        <taxon>Bacteria</taxon>
        <taxon>Pseudomonadati</taxon>
        <taxon>Bacteroidota</taxon>
        <taxon>Flavobacteriia</taxon>
        <taxon>Flavobacteriales</taxon>
        <taxon>Flavobacteriaceae</taxon>
        <taxon>Namhaeicola</taxon>
    </lineage>
</organism>
<proteinExistence type="predicted"/>
<evidence type="ECO:0000259" key="2">
    <source>
        <dbReference type="Pfam" id="PF03781"/>
    </source>
</evidence>
<dbReference type="PANTHER" id="PTHR23150">
    <property type="entry name" value="SULFATASE MODIFYING FACTOR 1, 2"/>
    <property type="match status" value="1"/>
</dbReference>
<dbReference type="PROSITE" id="PS51257">
    <property type="entry name" value="PROKAR_LIPOPROTEIN"/>
    <property type="match status" value="1"/>
</dbReference>
<dbReference type="InterPro" id="IPR042095">
    <property type="entry name" value="SUMF_sf"/>
</dbReference>
<sequence>MKKLTLLFVLVTMSLLVSCKSGNDQGQLTGAKAKKKFFPEKPYGMALIPGGSFTMGKEDEDVAGSFSAPPRTVTVRPFYMDETEITNSEYREFVFRVRDSIIRTKLAILAEEANIGGGAPIEQKKGDMSGISKYSFKQQDSTDNAYYKYMMDNYGSLGDVNSPTEGRYLNWDVDLVWDPSQFPDEYYAEAMDSLYLPIDESASAKRKIDTRKLKYTYVWLDNEEAAKGNGSLKDYLKKDVVEIYPDTTVWVKDFNYSYNDPMHQDYFWHQAYDDYPVVGVTWKQAKAFCHYRTEKRNNYLAGKKKSTGREPNFRLPTEAEWEYAARGGLEYAKYPWGGPYTTTDRGCFLANFKPERGNYASDGALYTVEAKSYNPNDYGLYNMAGNVAEWTNTAYNPSSYYLGSTMNPNVEDEMNKRKVIRGGSWKDVAYFLEVGTRDYEYGDSARSYIGFRTVQDYMGTKMKANK</sequence>
<evidence type="ECO:0000256" key="1">
    <source>
        <dbReference type="SAM" id="SignalP"/>
    </source>
</evidence>
<dbReference type="RefSeq" id="WP_377177825.1">
    <property type="nucleotide sequence ID" value="NZ_JBHTMY010000003.1"/>
</dbReference>
<dbReference type="Proteomes" id="UP001597201">
    <property type="component" value="Unassembled WGS sequence"/>
</dbReference>
<dbReference type="InterPro" id="IPR016187">
    <property type="entry name" value="CTDL_fold"/>
</dbReference>
<gene>
    <name evidence="3" type="primary">gldK</name>
    <name evidence="3" type="ORF">ACFQ39_07960</name>
</gene>
<feature type="chain" id="PRO_5047266046" evidence="1">
    <location>
        <begin position="20"/>
        <end position="466"/>
    </location>
</feature>
<dbReference type="InterPro" id="IPR019866">
    <property type="entry name" value="Glid_motil-assoc_lipo_GldK"/>
</dbReference>
<keyword evidence="4" id="KW-1185">Reference proteome</keyword>
<feature type="domain" description="Sulfatase-modifying factor enzyme-like" evidence="2">
    <location>
        <begin position="44"/>
        <end position="96"/>
    </location>
</feature>
<dbReference type="InterPro" id="IPR051043">
    <property type="entry name" value="Sulfatase_Mod_Factor_Kinase"/>
</dbReference>
<dbReference type="PANTHER" id="PTHR23150:SF19">
    <property type="entry name" value="FORMYLGLYCINE-GENERATING ENZYME"/>
    <property type="match status" value="1"/>
</dbReference>
<name>A0ABW3Y480_9FLAO</name>
<dbReference type="NCBIfam" id="TIGR03525">
    <property type="entry name" value="GldK"/>
    <property type="match status" value="1"/>
</dbReference>
<feature type="signal peptide" evidence="1">
    <location>
        <begin position="1"/>
        <end position="19"/>
    </location>
</feature>
<accession>A0ABW3Y480</accession>
<feature type="domain" description="Sulfatase-modifying factor enzyme-like" evidence="2">
    <location>
        <begin position="249"/>
        <end position="454"/>
    </location>
</feature>
<comment type="caution">
    <text evidence="3">The sequence shown here is derived from an EMBL/GenBank/DDBJ whole genome shotgun (WGS) entry which is preliminary data.</text>
</comment>
<protein>
    <submittedName>
        <fullName evidence="3">Gliding motility lipoprotein GldK</fullName>
    </submittedName>
</protein>